<dbReference type="CDD" id="cd01449">
    <property type="entry name" value="TST_Repeat_2"/>
    <property type="match status" value="1"/>
</dbReference>
<evidence type="ECO:0000256" key="1">
    <source>
        <dbReference type="ARBA" id="ARBA00022679"/>
    </source>
</evidence>
<evidence type="ECO:0000259" key="3">
    <source>
        <dbReference type="PROSITE" id="PS50206"/>
    </source>
</evidence>
<accession>A0A1I3A9Z1</accession>
<feature type="domain" description="Rhodanese" evidence="3">
    <location>
        <begin position="163"/>
        <end position="272"/>
    </location>
</feature>
<dbReference type="EMBL" id="FOPP01000013">
    <property type="protein sequence ID" value="SFH46549.1"/>
    <property type="molecule type" value="Genomic_DNA"/>
</dbReference>
<reference evidence="4 5" key="1">
    <citation type="submission" date="2016-10" db="EMBL/GenBank/DDBJ databases">
        <authorList>
            <person name="de Groot N.N."/>
        </authorList>
    </citation>
    <scope>NUCLEOTIDE SEQUENCE [LARGE SCALE GENOMIC DNA]</scope>
    <source>
        <strain evidence="4 5">DSM 18684</strain>
    </source>
</reference>
<dbReference type="InterPro" id="IPR036873">
    <property type="entry name" value="Rhodanese-like_dom_sf"/>
</dbReference>
<dbReference type="OrthoDB" id="9770030at2"/>
<dbReference type="Proteomes" id="UP000199666">
    <property type="component" value="Unassembled WGS sequence"/>
</dbReference>
<evidence type="ECO:0000313" key="4">
    <source>
        <dbReference type="EMBL" id="SFH46549.1"/>
    </source>
</evidence>
<protein>
    <submittedName>
        <fullName evidence="4">Thiosulfate/3-mercaptopyruvate sulfurtransferase</fullName>
    </submittedName>
</protein>
<evidence type="ECO:0000313" key="5">
    <source>
        <dbReference type="Proteomes" id="UP000199666"/>
    </source>
</evidence>
<feature type="domain" description="Rhodanese" evidence="3">
    <location>
        <begin position="44"/>
        <end position="132"/>
    </location>
</feature>
<dbReference type="STRING" id="414048.SAMN04489864_11393"/>
<keyword evidence="1 4" id="KW-0808">Transferase</keyword>
<dbReference type="SMART" id="SM00450">
    <property type="entry name" value="RHOD"/>
    <property type="match status" value="2"/>
</dbReference>
<dbReference type="RefSeq" id="WP_090997631.1">
    <property type="nucleotide sequence ID" value="NZ_FOPP01000013.1"/>
</dbReference>
<keyword evidence="4" id="KW-0670">Pyruvate</keyword>
<dbReference type="AlphaFoldDB" id="A0A1I3A9Z1"/>
<dbReference type="Gene3D" id="3.40.250.10">
    <property type="entry name" value="Rhodanese-like domain"/>
    <property type="match status" value="2"/>
</dbReference>
<dbReference type="Pfam" id="PF00581">
    <property type="entry name" value="Rhodanese"/>
    <property type="match status" value="2"/>
</dbReference>
<dbReference type="InterPro" id="IPR001763">
    <property type="entry name" value="Rhodanese-like_dom"/>
</dbReference>
<dbReference type="PANTHER" id="PTHR11364:SF27">
    <property type="entry name" value="SULFURTRANSFERASE"/>
    <property type="match status" value="1"/>
</dbReference>
<keyword evidence="5" id="KW-1185">Reference proteome</keyword>
<dbReference type="GO" id="GO:0004792">
    <property type="term" value="F:thiosulfate-cyanide sulfurtransferase activity"/>
    <property type="evidence" value="ECO:0007669"/>
    <property type="project" value="TreeGrafter"/>
</dbReference>
<organism evidence="4 5">
    <name type="scientific">Pedobacter insulae</name>
    <dbReference type="NCBI Taxonomy" id="414048"/>
    <lineage>
        <taxon>Bacteria</taxon>
        <taxon>Pseudomonadati</taxon>
        <taxon>Bacteroidota</taxon>
        <taxon>Sphingobacteriia</taxon>
        <taxon>Sphingobacteriales</taxon>
        <taxon>Sphingobacteriaceae</taxon>
        <taxon>Pedobacter</taxon>
    </lineage>
</organism>
<proteinExistence type="predicted"/>
<sequence>MHENSPLVNPQWLFENRNNPLLIILDVSLSNPIKSSSAEDDKIIPNALKFDWDKFSSATSDLPHMMPSENEFTAAAQELGINNNSLLVVYDRVGVYSSPRVWWMFRAMGFKNCYVLNGGLPLWLRRGFDYSHIHALPTSKGDFKGVYQSQFFVNFQEVLNALDAPDKIIIDARSAGRFNGSVSEPRQGLRAGHIPNSINIPFEEVLAENEMGTTDKLENIFQKIGPKDSHLIFSCGSGVTACIDALAATLIGFQNISIYDGSWSEWGMKYTKNPA</sequence>
<dbReference type="SUPFAM" id="SSF52821">
    <property type="entry name" value="Rhodanese/Cell cycle control phosphatase"/>
    <property type="match status" value="2"/>
</dbReference>
<dbReference type="FunFam" id="3.40.250.10:FF:000001">
    <property type="entry name" value="Sulfurtransferase"/>
    <property type="match status" value="1"/>
</dbReference>
<name>A0A1I3A9Z1_9SPHI</name>
<gene>
    <name evidence="4" type="ORF">SAMN04489864_11393</name>
</gene>
<dbReference type="CDD" id="cd01448">
    <property type="entry name" value="TST_Repeat_1"/>
    <property type="match status" value="1"/>
</dbReference>
<keyword evidence="2" id="KW-0677">Repeat</keyword>
<dbReference type="PANTHER" id="PTHR11364">
    <property type="entry name" value="THIOSULFATE SULFERTANSFERASE"/>
    <property type="match status" value="1"/>
</dbReference>
<dbReference type="PROSITE" id="PS50206">
    <property type="entry name" value="RHODANESE_3"/>
    <property type="match status" value="2"/>
</dbReference>
<dbReference type="InterPro" id="IPR045078">
    <property type="entry name" value="TST/MPST-like"/>
</dbReference>
<evidence type="ECO:0000256" key="2">
    <source>
        <dbReference type="ARBA" id="ARBA00022737"/>
    </source>
</evidence>